<feature type="binding site" description="axial binding residue" evidence="2">
    <location>
        <position position="60"/>
    </location>
    <ligand>
        <name>heme</name>
        <dbReference type="ChEBI" id="CHEBI:30413"/>
    </ligand>
    <ligandPart>
        <name>Fe</name>
        <dbReference type="ChEBI" id="CHEBI:18248"/>
    </ligandPart>
</feature>
<dbReference type="SUPFAM" id="SSF48264">
    <property type="entry name" value="Cytochrome P450"/>
    <property type="match status" value="1"/>
</dbReference>
<dbReference type="Gramene" id="Psat05G0567000-T1">
    <property type="protein sequence ID" value="KAI5410260.1"/>
    <property type="gene ID" value="KIW84_055670"/>
</dbReference>
<comment type="cofactor">
    <cofactor evidence="2">
        <name>heme</name>
        <dbReference type="ChEBI" id="CHEBI:30413"/>
    </cofactor>
</comment>
<gene>
    <name evidence="3" type="ORF">KIW84_055670</name>
</gene>
<keyword evidence="2" id="KW-0349">Heme</keyword>
<dbReference type="GO" id="GO:0005506">
    <property type="term" value="F:iron ion binding"/>
    <property type="evidence" value="ECO:0007669"/>
    <property type="project" value="InterPro"/>
</dbReference>
<sequence length="206" mass="23297">MPIFDSSNKHFWASNSDPKQWADPLEFKPKRFLPSGEKCDIDVKGNDFEVIPFGAGRRICTGMNLGIRMVQLQVATLVHSFDWELENGVSGENIKMDEAFGLGIMRVVPLSVHPKYEVSLVVGPATFLDADNLVIEYEPDIVVFEPETELVASKPEIVVSENELVMSELDFHEFEPETVVFETELVVFEIELEFLEPETELVDTCK</sequence>
<comment type="caution">
    <text evidence="3">The sequence shown here is derived from an EMBL/GenBank/DDBJ whole genome shotgun (WGS) entry which is preliminary data.</text>
</comment>
<dbReference type="InterPro" id="IPR001128">
    <property type="entry name" value="Cyt_P450"/>
</dbReference>
<dbReference type="GO" id="GO:0016705">
    <property type="term" value="F:oxidoreductase activity, acting on paired donors, with incorporation or reduction of molecular oxygen"/>
    <property type="evidence" value="ECO:0007669"/>
    <property type="project" value="InterPro"/>
</dbReference>
<protein>
    <recommendedName>
        <fullName evidence="5">Cytochrome P450</fullName>
    </recommendedName>
</protein>
<dbReference type="GO" id="GO:0004497">
    <property type="term" value="F:monooxygenase activity"/>
    <property type="evidence" value="ECO:0007669"/>
    <property type="project" value="InterPro"/>
</dbReference>
<organism evidence="3 4">
    <name type="scientific">Pisum sativum</name>
    <name type="common">Garden pea</name>
    <name type="synonym">Lathyrus oleraceus</name>
    <dbReference type="NCBI Taxonomy" id="3888"/>
    <lineage>
        <taxon>Eukaryota</taxon>
        <taxon>Viridiplantae</taxon>
        <taxon>Streptophyta</taxon>
        <taxon>Embryophyta</taxon>
        <taxon>Tracheophyta</taxon>
        <taxon>Spermatophyta</taxon>
        <taxon>Magnoliopsida</taxon>
        <taxon>eudicotyledons</taxon>
        <taxon>Gunneridae</taxon>
        <taxon>Pentapetalae</taxon>
        <taxon>rosids</taxon>
        <taxon>fabids</taxon>
        <taxon>Fabales</taxon>
        <taxon>Fabaceae</taxon>
        <taxon>Papilionoideae</taxon>
        <taxon>50 kb inversion clade</taxon>
        <taxon>NPAAA clade</taxon>
        <taxon>Hologalegina</taxon>
        <taxon>IRL clade</taxon>
        <taxon>Fabeae</taxon>
        <taxon>Lathyrus</taxon>
    </lineage>
</organism>
<dbReference type="InterPro" id="IPR036396">
    <property type="entry name" value="Cyt_P450_sf"/>
</dbReference>
<accession>A0A9D4X0U5</accession>
<keyword evidence="2" id="KW-0479">Metal-binding</keyword>
<name>A0A9D4X0U5_PEA</name>
<dbReference type="Gene3D" id="1.10.630.10">
    <property type="entry name" value="Cytochrome P450"/>
    <property type="match status" value="1"/>
</dbReference>
<dbReference type="PRINTS" id="PR00463">
    <property type="entry name" value="EP450I"/>
</dbReference>
<dbReference type="PANTHER" id="PTHR47950:SF44">
    <property type="entry name" value="CYTOCHROME P450, FAMILY 76, SUBFAMILY C, POLYPEPTIDE 5-RELATED"/>
    <property type="match status" value="1"/>
</dbReference>
<dbReference type="PANTHER" id="PTHR47950">
    <property type="entry name" value="CYTOCHROME P450, FAMILY 76, SUBFAMILY C, POLYPEPTIDE 5-RELATED"/>
    <property type="match status" value="1"/>
</dbReference>
<proteinExistence type="inferred from homology"/>
<reference evidence="3 4" key="1">
    <citation type="journal article" date="2022" name="Nat. Genet.">
        <title>Improved pea reference genome and pan-genome highlight genomic features and evolutionary characteristics.</title>
        <authorList>
            <person name="Yang T."/>
            <person name="Liu R."/>
            <person name="Luo Y."/>
            <person name="Hu S."/>
            <person name="Wang D."/>
            <person name="Wang C."/>
            <person name="Pandey M.K."/>
            <person name="Ge S."/>
            <person name="Xu Q."/>
            <person name="Li N."/>
            <person name="Li G."/>
            <person name="Huang Y."/>
            <person name="Saxena R.K."/>
            <person name="Ji Y."/>
            <person name="Li M."/>
            <person name="Yan X."/>
            <person name="He Y."/>
            <person name="Liu Y."/>
            <person name="Wang X."/>
            <person name="Xiang C."/>
            <person name="Varshney R.K."/>
            <person name="Ding H."/>
            <person name="Gao S."/>
            <person name="Zong X."/>
        </authorList>
    </citation>
    <scope>NUCLEOTIDE SEQUENCE [LARGE SCALE GENOMIC DNA]</scope>
    <source>
        <strain evidence="3 4">cv. Zhongwan 6</strain>
    </source>
</reference>
<evidence type="ECO:0008006" key="5">
    <source>
        <dbReference type="Google" id="ProtNLM"/>
    </source>
</evidence>
<keyword evidence="4" id="KW-1185">Reference proteome</keyword>
<evidence type="ECO:0000313" key="3">
    <source>
        <dbReference type="EMBL" id="KAI5410260.1"/>
    </source>
</evidence>
<keyword evidence="2" id="KW-0408">Iron</keyword>
<dbReference type="EMBL" id="JAMSHJ010000005">
    <property type="protein sequence ID" value="KAI5410260.1"/>
    <property type="molecule type" value="Genomic_DNA"/>
</dbReference>
<comment type="similarity">
    <text evidence="1">Belongs to the cytochrome P450 family.</text>
</comment>
<dbReference type="GO" id="GO:0020037">
    <property type="term" value="F:heme binding"/>
    <property type="evidence" value="ECO:0007669"/>
    <property type="project" value="InterPro"/>
</dbReference>
<dbReference type="Pfam" id="PF00067">
    <property type="entry name" value="p450"/>
    <property type="match status" value="1"/>
</dbReference>
<evidence type="ECO:0000256" key="1">
    <source>
        <dbReference type="ARBA" id="ARBA00010617"/>
    </source>
</evidence>
<evidence type="ECO:0000313" key="4">
    <source>
        <dbReference type="Proteomes" id="UP001058974"/>
    </source>
</evidence>
<dbReference type="AlphaFoldDB" id="A0A9D4X0U5"/>
<evidence type="ECO:0000256" key="2">
    <source>
        <dbReference type="PIRSR" id="PIRSR602401-1"/>
    </source>
</evidence>
<dbReference type="Proteomes" id="UP001058974">
    <property type="component" value="Chromosome 5"/>
</dbReference>
<dbReference type="InterPro" id="IPR002401">
    <property type="entry name" value="Cyt_P450_E_grp-I"/>
</dbReference>